<keyword evidence="1" id="KW-0238">DNA-binding</keyword>
<dbReference type="GO" id="GO:0046872">
    <property type="term" value="F:metal ion binding"/>
    <property type="evidence" value="ECO:0007669"/>
    <property type="project" value="InterPro"/>
</dbReference>
<feature type="domain" description="HTH merR-type" evidence="2">
    <location>
        <begin position="1"/>
        <end position="69"/>
    </location>
</feature>
<evidence type="ECO:0000313" key="4">
    <source>
        <dbReference type="Proteomes" id="UP000593812"/>
    </source>
</evidence>
<evidence type="ECO:0000256" key="1">
    <source>
        <dbReference type="ARBA" id="ARBA00023125"/>
    </source>
</evidence>
<dbReference type="GO" id="GO:0003677">
    <property type="term" value="F:DNA binding"/>
    <property type="evidence" value="ECO:0007669"/>
    <property type="project" value="UniProtKB-KW"/>
</dbReference>
<dbReference type="InterPro" id="IPR047057">
    <property type="entry name" value="MerR_fam"/>
</dbReference>
<dbReference type="RefSeq" id="WP_180186806.1">
    <property type="nucleotide sequence ID" value="NZ_CP048655.1"/>
</dbReference>
<evidence type="ECO:0000259" key="2">
    <source>
        <dbReference type="PROSITE" id="PS50937"/>
    </source>
</evidence>
<dbReference type="SMART" id="SM00422">
    <property type="entry name" value="HTH_MERR"/>
    <property type="match status" value="1"/>
</dbReference>
<dbReference type="CDD" id="cd04784">
    <property type="entry name" value="HTH_CadR-PbrR"/>
    <property type="match status" value="1"/>
</dbReference>
<dbReference type="Gene3D" id="1.10.1660.10">
    <property type="match status" value="1"/>
</dbReference>
<proteinExistence type="predicted"/>
<name>A0A7S6VSV3_9GAMM</name>
<dbReference type="GO" id="GO:0045893">
    <property type="term" value="P:positive regulation of DNA-templated transcription"/>
    <property type="evidence" value="ECO:0007669"/>
    <property type="project" value="InterPro"/>
</dbReference>
<dbReference type="InterPro" id="IPR011791">
    <property type="entry name" value="CadR-PbrR"/>
</dbReference>
<accession>A0A7S6VSV3</accession>
<protein>
    <submittedName>
        <fullName evidence="3">Cd(II)/Pb(II)-responsive transcriptional regulator</fullName>
    </submittedName>
</protein>
<geneLocation type="plasmid" evidence="3 4">
    <name>pC15-1</name>
</geneLocation>
<dbReference type="InterPro" id="IPR000551">
    <property type="entry name" value="MerR-type_HTH_dom"/>
</dbReference>
<dbReference type="PRINTS" id="PR00040">
    <property type="entry name" value="HTHMERR"/>
</dbReference>
<dbReference type="Proteomes" id="UP000593812">
    <property type="component" value="Plasmid pC15-1"/>
</dbReference>
<dbReference type="AlphaFoldDB" id="A0A7S6VSV3"/>
<dbReference type="InterPro" id="IPR009061">
    <property type="entry name" value="DNA-bd_dom_put_sf"/>
</dbReference>
<organism evidence="3 4">
    <name type="scientific">Acinetobacter indicus</name>
    <dbReference type="NCBI Taxonomy" id="756892"/>
    <lineage>
        <taxon>Bacteria</taxon>
        <taxon>Pseudomonadati</taxon>
        <taxon>Pseudomonadota</taxon>
        <taxon>Gammaproteobacteria</taxon>
        <taxon>Moraxellales</taxon>
        <taxon>Moraxellaceae</taxon>
        <taxon>Acinetobacter</taxon>
    </lineage>
</organism>
<reference evidence="3 4" key="1">
    <citation type="submission" date="2020-02" db="EMBL/GenBank/DDBJ databases">
        <title>Tigecycline-resistant Acinetobacter species from pigs and migratory birds.</title>
        <authorList>
            <person name="Chen C."/>
            <person name="Sun J."/>
            <person name="Liao X.-P."/>
            <person name="Liu Y.-H."/>
        </authorList>
    </citation>
    <scope>NUCLEOTIDE SEQUENCE [LARGE SCALE GENOMIC DNA]</scope>
    <source>
        <strain evidence="3 4">C15_T</strain>
        <plasmid evidence="3 4">pC15-1</plasmid>
    </source>
</reference>
<keyword evidence="3" id="KW-0614">Plasmid</keyword>
<dbReference type="PANTHER" id="PTHR30204:SF92">
    <property type="entry name" value="HTH-TYPE TRANSCRIPTIONAL REGULATOR ZNTR"/>
    <property type="match status" value="1"/>
</dbReference>
<dbReference type="SUPFAM" id="SSF46955">
    <property type="entry name" value="Putative DNA-binding domain"/>
    <property type="match status" value="1"/>
</dbReference>
<sequence length="137" mass="15602">MKIGESSKKSGCSIQTIRYYEREGLLLNPNRSEGNFRLYDSKALKQLEFVKHCRSLDISLNDIKRLIELKNKPEESCSSVNALIDQQLALVNKRMKELRALKAELQQMASACGSNNPTYSLYSADHVTRQVYCLLSI</sequence>
<gene>
    <name evidence="3" type="ORF">G0027_15725</name>
</gene>
<dbReference type="EMBL" id="CP048655">
    <property type="protein sequence ID" value="QOW44277.1"/>
    <property type="molecule type" value="Genomic_DNA"/>
</dbReference>
<dbReference type="GO" id="GO:0003700">
    <property type="term" value="F:DNA-binding transcription factor activity"/>
    <property type="evidence" value="ECO:0007669"/>
    <property type="project" value="InterPro"/>
</dbReference>
<dbReference type="PANTHER" id="PTHR30204">
    <property type="entry name" value="REDOX-CYCLING DRUG-SENSING TRANSCRIPTIONAL ACTIVATOR SOXR"/>
    <property type="match status" value="1"/>
</dbReference>
<dbReference type="Pfam" id="PF13411">
    <property type="entry name" value="MerR_1"/>
    <property type="match status" value="1"/>
</dbReference>
<evidence type="ECO:0000313" key="3">
    <source>
        <dbReference type="EMBL" id="QOW44277.1"/>
    </source>
</evidence>
<dbReference type="PROSITE" id="PS50937">
    <property type="entry name" value="HTH_MERR_2"/>
    <property type="match status" value="1"/>
</dbReference>